<sequence>MGLPAATAAAPPPLVEWDWSAASNSTLSVGGSPLLLSQGTLLWASAERACRAASSAAPPVASTSTFYALPALMPADHAARLVERLRPARFDLRADSVDNLPAHEFYILTSGEPARSATPPLAAEEEEEARLRARLARELAPSLARLRAAANAQFGSICGGGCRPCTALVRRYRAAERRSHPEHVDAEAAVTAVVGLTSAREDFEGGLFVSDTARRLFVPLRAGDALLHSADLFHGVHVVGGGERWSLVVWFRTCDKCSMHGADGWFAARAARGEPIAQYLLGRRLAQEHSGGVAAGALGGRSVQQTRERRSRAAQWLHAAASAGFAPAMHMLGRASLGRGDVRQAVAWLRRSVECFSYETDFGRPPIAMRAAHGDPPVHLPSNRSLLLVHLPSNHSLLLVHLLSNRSLLLVHLPSNRSLLLVHLPSNRSLLLVLLTSNHSLLLVHLLTSNRSLLLVHLLSNRSLLLVHLPSNRSLLLVHLPSKRSLLLVLLTSNHSLLLVHLLTSNRSLLLVHLLSNRSLLLVHLPSNRSLLLVHLPSNRSLLLVLLTSNHSLLLVHLLTSNRSLLLVHLLSNRSLLLVHLPSNRSLLLVHLPSNRSLLLVLLTSNHSLLLVHLLTSNRSLLLVHLLSNRSLLLVHLPSNHSLLLVLLTSNHSLLLVHLTSNHSLLVHLPSNHFLLLVHLTSNHFLLLVHLPSNHFLLLVHLTSNHFLLLVLLPSNHFLLLVLLPSNHFLLLVHLTSNHSLLLVLLPSNHSLLLVHLPSHHSLSIPPLPSRPHSIQPLPSSPRPPYIPALPSRRKPSISPHLLLVHLPSHHSLAPPAGRRRARCRPSDLARILLKCAEFGWPRPYDQLDGSVLTDGDQQAQGLQLLRRAAVAGHRVAAKALGEAYADGRWGVSPDPRLAEGWLACANEADMEGHACSDMASECHAAANAPPLMISIEPTAATSTESSSAHRVTG</sequence>
<dbReference type="Gene3D" id="2.60.120.620">
    <property type="entry name" value="q2cbj1_9rhob like domain"/>
    <property type="match status" value="1"/>
</dbReference>
<gene>
    <name evidence="2" type="ORF">AB1Y20_020861</name>
</gene>
<keyword evidence="3" id="KW-1185">Reference proteome</keyword>
<proteinExistence type="predicted"/>
<name>A0AB34JWH6_PRYPA</name>
<dbReference type="SUPFAM" id="SSF81901">
    <property type="entry name" value="HCP-like"/>
    <property type="match status" value="1"/>
</dbReference>
<accession>A0AB34JWH6</accession>
<feature type="domain" description="Fe2OG dioxygenase" evidence="1">
    <location>
        <begin position="163"/>
        <end position="253"/>
    </location>
</feature>
<dbReference type="InterPro" id="IPR011990">
    <property type="entry name" value="TPR-like_helical_dom_sf"/>
</dbReference>
<dbReference type="InterPro" id="IPR005123">
    <property type="entry name" value="Oxoglu/Fe-dep_dioxygenase_dom"/>
</dbReference>
<comment type="caution">
    <text evidence="2">The sequence shown here is derived from an EMBL/GenBank/DDBJ whole genome shotgun (WGS) entry which is preliminary data.</text>
</comment>
<evidence type="ECO:0000313" key="2">
    <source>
        <dbReference type="EMBL" id="KAL1526040.1"/>
    </source>
</evidence>
<dbReference type="EMBL" id="JBGBPQ010000004">
    <property type="protein sequence ID" value="KAL1526040.1"/>
    <property type="molecule type" value="Genomic_DNA"/>
</dbReference>
<reference evidence="2 3" key="1">
    <citation type="journal article" date="2024" name="Science">
        <title>Giant polyketide synthase enzymes in the biosynthesis of giant marine polyether toxins.</title>
        <authorList>
            <person name="Fallon T.R."/>
            <person name="Shende V.V."/>
            <person name="Wierzbicki I.H."/>
            <person name="Pendleton A.L."/>
            <person name="Watervoot N.F."/>
            <person name="Auber R.P."/>
            <person name="Gonzalez D.J."/>
            <person name="Wisecaver J.H."/>
            <person name="Moore B.S."/>
        </authorList>
    </citation>
    <scope>NUCLEOTIDE SEQUENCE [LARGE SCALE GENOMIC DNA]</scope>
    <source>
        <strain evidence="2 3">12B1</strain>
    </source>
</reference>
<dbReference type="AlphaFoldDB" id="A0AB34JWH6"/>
<evidence type="ECO:0000313" key="3">
    <source>
        <dbReference type="Proteomes" id="UP001515480"/>
    </source>
</evidence>
<dbReference type="PROSITE" id="PS51471">
    <property type="entry name" value="FE2OG_OXY"/>
    <property type="match status" value="1"/>
</dbReference>
<protein>
    <recommendedName>
        <fullName evidence="1">Fe2OG dioxygenase domain-containing protein</fullName>
    </recommendedName>
</protein>
<dbReference type="Proteomes" id="UP001515480">
    <property type="component" value="Unassembled WGS sequence"/>
</dbReference>
<organism evidence="2 3">
    <name type="scientific">Prymnesium parvum</name>
    <name type="common">Toxic golden alga</name>
    <dbReference type="NCBI Taxonomy" id="97485"/>
    <lineage>
        <taxon>Eukaryota</taxon>
        <taxon>Haptista</taxon>
        <taxon>Haptophyta</taxon>
        <taxon>Prymnesiophyceae</taxon>
        <taxon>Prymnesiales</taxon>
        <taxon>Prymnesiaceae</taxon>
        <taxon>Prymnesium</taxon>
    </lineage>
</organism>
<dbReference type="Gene3D" id="1.25.40.10">
    <property type="entry name" value="Tetratricopeptide repeat domain"/>
    <property type="match status" value="2"/>
</dbReference>
<evidence type="ECO:0000259" key="1">
    <source>
        <dbReference type="PROSITE" id="PS51471"/>
    </source>
</evidence>